<keyword evidence="3" id="KW-1185">Reference proteome</keyword>
<name>A0ABW8C2N5_9ACTN</name>
<organism evidence="2 3">
    <name type="scientific">Streptomyces fildesensis</name>
    <dbReference type="NCBI Taxonomy" id="375757"/>
    <lineage>
        <taxon>Bacteria</taxon>
        <taxon>Bacillati</taxon>
        <taxon>Actinomycetota</taxon>
        <taxon>Actinomycetes</taxon>
        <taxon>Kitasatosporales</taxon>
        <taxon>Streptomycetaceae</taxon>
        <taxon>Streptomyces</taxon>
    </lineage>
</organism>
<proteinExistence type="predicted"/>
<evidence type="ECO:0008006" key="4">
    <source>
        <dbReference type="Google" id="ProtNLM"/>
    </source>
</evidence>
<comment type="caution">
    <text evidence="2">The sequence shown here is derived from an EMBL/GenBank/DDBJ whole genome shotgun (WGS) entry which is preliminary data.</text>
</comment>
<dbReference type="Proteomes" id="UP001614394">
    <property type="component" value="Unassembled WGS sequence"/>
</dbReference>
<protein>
    <recommendedName>
        <fullName evidence="4">Lipoprotein</fullName>
    </recommendedName>
</protein>
<dbReference type="EMBL" id="JBITYG010000001">
    <property type="protein sequence ID" value="MFI9099675.1"/>
    <property type="molecule type" value="Genomic_DNA"/>
</dbReference>
<dbReference type="PROSITE" id="PS51257">
    <property type="entry name" value="PROKAR_LIPOPROTEIN"/>
    <property type="match status" value="1"/>
</dbReference>
<evidence type="ECO:0000256" key="1">
    <source>
        <dbReference type="SAM" id="SignalP"/>
    </source>
</evidence>
<dbReference type="RefSeq" id="WP_399644178.1">
    <property type="nucleotide sequence ID" value="NZ_JBITYG010000001.1"/>
</dbReference>
<feature type="chain" id="PRO_5047031824" description="Lipoprotein" evidence="1">
    <location>
        <begin position="28"/>
        <end position="240"/>
    </location>
</feature>
<evidence type="ECO:0000313" key="2">
    <source>
        <dbReference type="EMBL" id="MFI9099675.1"/>
    </source>
</evidence>
<accession>A0ABW8C2N5</accession>
<feature type="signal peptide" evidence="1">
    <location>
        <begin position="1"/>
        <end position="27"/>
    </location>
</feature>
<keyword evidence="1" id="KW-0732">Signal</keyword>
<gene>
    <name evidence="2" type="ORF">ACIGXA_04055</name>
</gene>
<evidence type="ECO:0000313" key="3">
    <source>
        <dbReference type="Proteomes" id="UP001614394"/>
    </source>
</evidence>
<sequence length="240" mass="23464">MHIPQKIAGFALLAPLLLVTACSGSSGGDTAGASKGPGATTPAALPARTALERTALVPGDVPGFTVTAGDAAGAAADATAADKRACQPLADLLSGRPPAGAKETVPRALAPAGQKMPGAGVTVTLSAYGGGGAQKAVAALRTAVHACATGFKPVIGGVTGVPVAVAPRPALKLGDDDLRFALGFAAGGSGARQDFVVIRTGSTVSIFRGADVTLAKSYDVPPAVVTAQLKKLGAPVTKRR</sequence>
<reference evidence="2 3" key="1">
    <citation type="submission" date="2024-10" db="EMBL/GenBank/DDBJ databases">
        <title>The Natural Products Discovery Center: Release of the First 8490 Sequenced Strains for Exploring Actinobacteria Biosynthetic Diversity.</title>
        <authorList>
            <person name="Kalkreuter E."/>
            <person name="Kautsar S.A."/>
            <person name="Yang D."/>
            <person name="Bader C.D."/>
            <person name="Teijaro C.N."/>
            <person name="Fluegel L."/>
            <person name="Davis C.M."/>
            <person name="Simpson J.R."/>
            <person name="Lauterbach L."/>
            <person name="Steele A.D."/>
            <person name="Gui C."/>
            <person name="Meng S."/>
            <person name="Li G."/>
            <person name="Viehrig K."/>
            <person name="Ye F."/>
            <person name="Su P."/>
            <person name="Kiefer A.F."/>
            <person name="Nichols A."/>
            <person name="Cepeda A.J."/>
            <person name="Yan W."/>
            <person name="Fan B."/>
            <person name="Jiang Y."/>
            <person name="Adhikari A."/>
            <person name="Zheng C.-J."/>
            <person name="Schuster L."/>
            <person name="Cowan T.M."/>
            <person name="Smanski M.J."/>
            <person name="Chevrette M.G."/>
            <person name="De Carvalho L.P.S."/>
            <person name="Shen B."/>
        </authorList>
    </citation>
    <scope>NUCLEOTIDE SEQUENCE [LARGE SCALE GENOMIC DNA]</scope>
    <source>
        <strain evidence="2 3">NPDC053399</strain>
    </source>
</reference>